<dbReference type="EMBL" id="CP072943">
    <property type="protein sequence ID" value="QTX32225.1"/>
    <property type="molecule type" value="Genomic_DNA"/>
</dbReference>
<dbReference type="AlphaFoldDB" id="A0A9Q7AI13"/>
<gene>
    <name evidence="1" type="ORF">KAR29_13105</name>
</gene>
<protein>
    <recommendedName>
        <fullName evidence="3">Tetratricopeptide repeat protein</fullName>
    </recommendedName>
</protein>
<dbReference type="RefSeq" id="WP_274373443.1">
    <property type="nucleotide sequence ID" value="NZ_CP072943.1"/>
</dbReference>
<dbReference type="Proteomes" id="UP000671879">
    <property type="component" value="Chromosome"/>
</dbReference>
<dbReference type="KEGG" id="aram:KAR29_13105"/>
<reference evidence="2" key="1">
    <citation type="submission" date="2021-04" db="EMBL/GenBank/DDBJ databases">
        <title>A novel Synergistetes isolate from a pyrite-forming mixed culture.</title>
        <authorList>
            <person name="Bunk B."/>
            <person name="Sproer C."/>
            <person name="Spring S."/>
            <person name="Pester M."/>
        </authorList>
    </citation>
    <scope>NUCLEOTIDE SEQUENCE [LARGE SCALE GENOMIC DNA]</scope>
    <source>
        <strain evidence="2">J.5.4.2-T.3.5.2</strain>
    </source>
</reference>
<evidence type="ECO:0008006" key="3">
    <source>
        <dbReference type="Google" id="ProtNLM"/>
    </source>
</evidence>
<sequence length="172" mass="18924">MTQVTAANADLAYMVGASYMRSGQYRKGKALLSEVLDRAFDRTVSFWGDVEKLRTLAASELAYHAGREGDSEIILWIEERLGGDLVTDQLLVRDGKGLLAGKTKLRDVLRFHKARAFINEDDQARAKEVLAELSFASGKIFVDGEVQGLQDAVARLQTELGGVARLFFLASV</sequence>
<evidence type="ECO:0000313" key="1">
    <source>
        <dbReference type="EMBL" id="QTX32225.1"/>
    </source>
</evidence>
<proteinExistence type="predicted"/>
<evidence type="ECO:0000313" key="2">
    <source>
        <dbReference type="Proteomes" id="UP000671879"/>
    </source>
</evidence>
<organism evidence="1 2">
    <name type="scientific">Aminithiophilus ramosus</name>
    <dbReference type="NCBI Taxonomy" id="3029084"/>
    <lineage>
        <taxon>Bacteria</taxon>
        <taxon>Thermotogati</taxon>
        <taxon>Synergistota</taxon>
        <taxon>Synergistia</taxon>
        <taxon>Synergistales</taxon>
        <taxon>Aminithiophilaceae</taxon>
        <taxon>Aminithiophilus</taxon>
    </lineage>
</organism>
<accession>A0A9Q7AI13</accession>
<name>A0A9Q7AI13_9BACT</name>
<keyword evidence="2" id="KW-1185">Reference proteome</keyword>